<evidence type="ECO:0000256" key="6">
    <source>
        <dbReference type="ARBA" id="ARBA00022695"/>
    </source>
</evidence>
<comment type="pathway">
    <text evidence="2 11">Cofactor biosynthesis; NAD(+) biosynthesis; deamido-NAD(+) from nicotinate D-ribonucleotide: step 1/1.</text>
</comment>
<gene>
    <name evidence="11 13" type="primary">nadD</name>
    <name evidence="13" type="ORF">EVA68_04240</name>
</gene>
<evidence type="ECO:0000313" key="14">
    <source>
        <dbReference type="Proteomes" id="UP000316199"/>
    </source>
</evidence>
<name>A0A520S214_9GAMM</name>
<dbReference type="InterPro" id="IPR005248">
    <property type="entry name" value="NadD/NMNAT"/>
</dbReference>
<dbReference type="HAMAP" id="MF_00244">
    <property type="entry name" value="NaMN_adenylyltr"/>
    <property type="match status" value="1"/>
</dbReference>
<dbReference type="GO" id="GO:0005524">
    <property type="term" value="F:ATP binding"/>
    <property type="evidence" value="ECO:0007669"/>
    <property type="project" value="UniProtKB-KW"/>
</dbReference>
<evidence type="ECO:0000256" key="5">
    <source>
        <dbReference type="ARBA" id="ARBA00022679"/>
    </source>
</evidence>
<keyword evidence="5 11" id="KW-0808">Transferase</keyword>
<evidence type="ECO:0000259" key="12">
    <source>
        <dbReference type="Pfam" id="PF01467"/>
    </source>
</evidence>
<dbReference type="EMBL" id="SHAG01000011">
    <property type="protein sequence ID" value="RZO76494.1"/>
    <property type="molecule type" value="Genomic_DNA"/>
</dbReference>
<comment type="function">
    <text evidence="1 11">Catalyzes the reversible adenylation of nicotinate mononucleotide (NaMN) to nicotinic acid adenine dinucleotide (NaAD).</text>
</comment>
<evidence type="ECO:0000256" key="10">
    <source>
        <dbReference type="ARBA" id="ARBA00048721"/>
    </source>
</evidence>
<dbReference type="InterPro" id="IPR004821">
    <property type="entry name" value="Cyt_trans-like"/>
</dbReference>
<dbReference type="Proteomes" id="UP000316199">
    <property type="component" value="Unassembled WGS sequence"/>
</dbReference>
<evidence type="ECO:0000256" key="4">
    <source>
        <dbReference type="ARBA" id="ARBA00022642"/>
    </source>
</evidence>
<dbReference type="PANTHER" id="PTHR39321">
    <property type="entry name" value="NICOTINATE-NUCLEOTIDE ADENYLYLTRANSFERASE-RELATED"/>
    <property type="match status" value="1"/>
</dbReference>
<evidence type="ECO:0000256" key="1">
    <source>
        <dbReference type="ARBA" id="ARBA00002324"/>
    </source>
</evidence>
<comment type="caution">
    <text evidence="13">The sequence shown here is derived from an EMBL/GenBank/DDBJ whole genome shotgun (WGS) entry which is preliminary data.</text>
</comment>
<evidence type="ECO:0000256" key="7">
    <source>
        <dbReference type="ARBA" id="ARBA00022741"/>
    </source>
</evidence>
<dbReference type="NCBIfam" id="TIGR00125">
    <property type="entry name" value="cyt_tran_rel"/>
    <property type="match status" value="1"/>
</dbReference>
<evidence type="ECO:0000256" key="11">
    <source>
        <dbReference type="HAMAP-Rule" id="MF_00244"/>
    </source>
</evidence>
<keyword evidence="4 11" id="KW-0662">Pyridine nucleotide biosynthesis</keyword>
<evidence type="ECO:0000256" key="2">
    <source>
        <dbReference type="ARBA" id="ARBA00005019"/>
    </source>
</evidence>
<keyword evidence="6 11" id="KW-0548">Nucleotidyltransferase</keyword>
<protein>
    <recommendedName>
        <fullName evidence="11">Probable nicotinate-nucleotide adenylyltransferase</fullName>
        <ecNumber evidence="11">2.7.7.18</ecNumber>
    </recommendedName>
    <alternativeName>
        <fullName evidence="11">Deamido-NAD(+) diphosphorylase</fullName>
    </alternativeName>
    <alternativeName>
        <fullName evidence="11">Deamido-NAD(+) pyrophosphorylase</fullName>
    </alternativeName>
    <alternativeName>
        <fullName evidence="11">Nicotinate mononucleotide adenylyltransferase</fullName>
        <shortName evidence="11">NaMN adenylyltransferase</shortName>
    </alternativeName>
</protein>
<dbReference type="NCBIfam" id="NF000840">
    <property type="entry name" value="PRK00071.1-3"/>
    <property type="match status" value="1"/>
</dbReference>
<feature type="domain" description="Cytidyltransferase-like" evidence="12">
    <location>
        <begin position="7"/>
        <end position="184"/>
    </location>
</feature>
<dbReference type="CDD" id="cd02165">
    <property type="entry name" value="NMNAT"/>
    <property type="match status" value="1"/>
</dbReference>
<dbReference type="EC" id="2.7.7.18" evidence="11"/>
<dbReference type="GO" id="GO:0004515">
    <property type="term" value="F:nicotinate-nucleotide adenylyltransferase activity"/>
    <property type="evidence" value="ECO:0007669"/>
    <property type="project" value="UniProtKB-UniRule"/>
</dbReference>
<dbReference type="SUPFAM" id="SSF52374">
    <property type="entry name" value="Nucleotidylyl transferase"/>
    <property type="match status" value="1"/>
</dbReference>
<keyword evidence="8 11" id="KW-0067">ATP-binding</keyword>
<dbReference type="InterPro" id="IPR014729">
    <property type="entry name" value="Rossmann-like_a/b/a_fold"/>
</dbReference>
<dbReference type="GO" id="GO:0009435">
    <property type="term" value="P:NAD+ biosynthetic process"/>
    <property type="evidence" value="ECO:0007669"/>
    <property type="project" value="UniProtKB-UniRule"/>
</dbReference>
<comment type="similarity">
    <text evidence="3 11">Belongs to the NadD family.</text>
</comment>
<evidence type="ECO:0000256" key="8">
    <source>
        <dbReference type="ARBA" id="ARBA00022840"/>
    </source>
</evidence>
<evidence type="ECO:0000256" key="3">
    <source>
        <dbReference type="ARBA" id="ARBA00009014"/>
    </source>
</evidence>
<dbReference type="NCBIfam" id="NF000839">
    <property type="entry name" value="PRK00071.1-1"/>
    <property type="match status" value="1"/>
</dbReference>
<comment type="catalytic activity">
    <reaction evidence="10 11">
        <text>nicotinate beta-D-ribonucleotide + ATP + H(+) = deamido-NAD(+) + diphosphate</text>
        <dbReference type="Rhea" id="RHEA:22860"/>
        <dbReference type="ChEBI" id="CHEBI:15378"/>
        <dbReference type="ChEBI" id="CHEBI:30616"/>
        <dbReference type="ChEBI" id="CHEBI:33019"/>
        <dbReference type="ChEBI" id="CHEBI:57502"/>
        <dbReference type="ChEBI" id="CHEBI:58437"/>
        <dbReference type="EC" id="2.7.7.18"/>
    </reaction>
</comment>
<evidence type="ECO:0000313" key="13">
    <source>
        <dbReference type="EMBL" id="RZO76494.1"/>
    </source>
</evidence>
<dbReference type="PANTHER" id="PTHR39321:SF3">
    <property type="entry name" value="PHOSPHOPANTETHEINE ADENYLYLTRANSFERASE"/>
    <property type="match status" value="1"/>
</dbReference>
<organism evidence="13 14">
    <name type="scientific">OM182 bacterium</name>
    <dbReference type="NCBI Taxonomy" id="2510334"/>
    <lineage>
        <taxon>Bacteria</taxon>
        <taxon>Pseudomonadati</taxon>
        <taxon>Pseudomonadota</taxon>
        <taxon>Gammaproteobacteria</taxon>
        <taxon>OMG group</taxon>
        <taxon>OM182 clade</taxon>
    </lineage>
</organism>
<keyword evidence="7 11" id="KW-0547">Nucleotide-binding</keyword>
<keyword evidence="9 11" id="KW-0520">NAD</keyword>
<accession>A0A520S214</accession>
<dbReference type="Pfam" id="PF01467">
    <property type="entry name" value="CTP_transf_like"/>
    <property type="match status" value="1"/>
</dbReference>
<proteinExistence type="inferred from homology"/>
<dbReference type="UniPathway" id="UPA00253">
    <property type="reaction ID" value="UER00332"/>
</dbReference>
<dbReference type="NCBIfam" id="TIGR00482">
    <property type="entry name" value="nicotinate (nicotinamide) nucleotide adenylyltransferase"/>
    <property type="match status" value="1"/>
</dbReference>
<dbReference type="Gene3D" id="3.40.50.620">
    <property type="entry name" value="HUPs"/>
    <property type="match status" value="1"/>
</dbReference>
<dbReference type="AlphaFoldDB" id="A0A520S214"/>
<reference evidence="13 14" key="1">
    <citation type="submission" date="2019-02" db="EMBL/GenBank/DDBJ databases">
        <title>Prokaryotic population dynamics and viral predation in marine succession experiment using metagenomics: the confinement effect.</title>
        <authorList>
            <person name="Haro-Moreno J.M."/>
            <person name="Rodriguez-Valera F."/>
            <person name="Lopez-Perez M."/>
        </authorList>
    </citation>
    <scope>NUCLEOTIDE SEQUENCE [LARGE SCALE GENOMIC DNA]</scope>
    <source>
        <strain evidence="13">MED-G157</strain>
    </source>
</reference>
<evidence type="ECO:0000256" key="9">
    <source>
        <dbReference type="ARBA" id="ARBA00023027"/>
    </source>
</evidence>
<sequence>MKNEIAVLGGTFDPIHLGHLLSAHHVKNILSVKEVRLVPSSQPPHKKLPESSADHRLAMLRLAVEGFPGIVIDDREIYREGPSYSVDTLNSLRREVGLRDAIYLVMGIDAFSLFDDWYRCDDICELCHIIVLKRPGYEVNFSEEMNGWMKDRICSLGQFNDQSGGKVCLLELEQVDISSTEIREAFHRGLKPSMHLTSKVENYIQRHGLYRGAHIHA</sequence>